<accession>A0A6P2DEA7</accession>
<name>A0A6P2DEA7_9BACT</name>
<dbReference type="AlphaFoldDB" id="A0A6P2DEA7"/>
<dbReference type="Gene3D" id="3.90.1720.10">
    <property type="entry name" value="endopeptidase domain like (from Nostoc punctiforme)"/>
    <property type="match status" value="1"/>
</dbReference>
<dbReference type="InterPro" id="IPR038765">
    <property type="entry name" value="Papain-like_cys_pep_sf"/>
</dbReference>
<sequence>MFQIAALSLALSPGFGGDPVGPKRYPPVYIPVEAPSGYLYQPTYDVRTAVRLPATQYAPKAGDVLLLSDTTPFWTTLYRLVFSGRPGHSALVVTMPDGKLGVLEAGFNDTIWTRLTPLDYRLAQFPGYIWVRQRHVPLTPDQDARLTAFAVSVENKRYAVGLFAAQITPLSPRGPIRTALAPGPRGPGHPVFCTQAVLEALVFAGVIERRTIRPAATYPQDLFYDRSRNPYIDRHPPLLDGWAPPAQWTPVVGWSIEGKDVPKPPLAWPGGEAHVVHPIGGGANQPPTPVVVGRVPGELREVALVEHRPQRLGLFDRPPLLSRRR</sequence>
<proteinExistence type="predicted"/>
<reference evidence="1 2" key="1">
    <citation type="submission" date="2019-05" db="EMBL/GenBank/DDBJ databases">
        <authorList>
            <consortium name="Science for Life Laboratories"/>
        </authorList>
    </citation>
    <scope>NUCLEOTIDE SEQUENCE [LARGE SCALE GENOMIC DNA]</scope>
    <source>
        <strain evidence="1">Soil9</strain>
    </source>
</reference>
<dbReference type="KEGG" id="gms:SOIL9_82640"/>
<dbReference type="SUPFAM" id="SSF54001">
    <property type="entry name" value="Cysteine proteinases"/>
    <property type="match status" value="1"/>
</dbReference>
<organism evidence="1 2">
    <name type="scientific">Gemmata massiliana</name>
    <dbReference type="NCBI Taxonomy" id="1210884"/>
    <lineage>
        <taxon>Bacteria</taxon>
        <taxon>Pseudomonadati</taxon>
        <taxon>Planctomycetota</taxon>
        <taxon>Planctomycetia</taxon>
        <taxon>Gemmatales</taxon>
        <taxon>Gemmataceae</taxon>
        <taxon>Gemmata</taxon>
    </lineage>
</organism>
<dbReference type="Proteomes" id="UP000464178">
    <property type="component" value="Chromosome"/>
</dbReference>
<protein>
    <submittedName>
        <fullName evidence="1">Uncharacterized protein</fullName>
    </submittedName>
</protein>
<evidence type="ECO:0000313" key="1">
    <source>
        <dbReference type="EMBL" id="VTS00199.1"/>
    </source>
</evidence>
<evidence type="ECO:0000313" key="2">
    <source>
        <dbReference type="Proteomes" id="UP000464178"/>
    </source>
</evidence>
<dbReference type="RefSeq" id="WP_162672102.1">
    <property type="nucleotide sequence ID" value="NZ_LR593886.1"/>
</dbReference>
<gene>
    <name evidence="1" type="ORF">SOIL9_82640</name>
</gene>
<dbReference type="EMBL" id="LR593886">
    <property type="protein sequence ID" value="VTS00199.1"/>
    <property type="molecule type" value="Genomic_DNA"/>
</dbReference>
<keyword evidence="2" id="KW-1185">Reference proteome</keyword>